<dbReference type="InterPro" id="IPR045076">
    <property type="entry name" value="MutS"/>
</dbReference>
<evidence type="ECO:0000259" key="6">
    <source>
        <dbReference type="PROSITE" id="PS00486"/>
    </source>
</evidence>
<proteinExistence type="inferred from homology"/>
<dbReference type="PANTHER" id="PTHR11361">
    <property type="entry name" value="DNA MISMATCH REPAIR PROTEIN MUTS FAMILY MEMBER"/>
    <property type="match status" value="1"/>
</dbReference>
<comment type="similarity">
    <text evidence="1">Belongs to the DNA mismatch repair MutS family.</text>
</comment>
<evidence type="ECO:0000256" key="3">
    <source>
        <dbReference type="ARBA" id="ARBA00022840"/>
    </source>
</evidence>
<keyword evidence="3" id="KW-0067">ATP-binding</keyword>
<dbReference type="PROSITE" id="PS00486">
    <property type="entry name" value="DNA_MISMATCH_REPAIR_2"/>
    <property type="match status" value="1"/>
</dbReference>
<comment type="caution">
    <text evidence="7">The sequence shown here is derived from an EMBL/GenBank/DDBJ whole genome shotgun (WGS) entry which is preliminary data.</text>
</comment>
<dbReference type="InterPro" id="IPR000432">
    <property type="entry name" value="DNA_mismatch_repair_MutS_C"/>
</dbReference>
<name>A0ABY6UW28_BIOOC</name>
<feature type="domain" description="DNA mismatch repair proteins mutS family" evidence="6">
    <location>
        <begin position="778"/>
        <end position="794"/>
    </location>
</feature>
<dbReference type="Pfam" id="PF00488">
    <property type="entry name" value="MutS_V"/>
    <property type="match status" value="1"/>
</dbReference>
<dbReference type="InterPro" id="IPR027417">
    <property type="entry name" value="P-loop_NTPase"/>
</dbReference>
<evidence type="ECO:0000256" key="5">
    <source>
        <dbReference type="SAM" id="MobiDB-lite"/>
    </source>
</evidence>
<organism evidence="7 8">
    <name type="scientific">Bionectria ochroleuca</name>
    <name type="common">Gliocladium roseum</name>
    <dbReference type="NCBI Taxonomy" id="29856"/>
    <lineage>
        <taxon>Eukaryota</taxon>
        <taxon>Fungi</taxon>
        <taxon>Dikarya</taxon>
        <taxon>Ascomycota</taxon>
        <taxon>Pezizomycotina</taxon>
        <taxon>Sordariomycetes</taxon>
        <taxon>Hypocreomycetidae</taxon>
        <taxon>Hypocreales</taxon>
        <taxon>Bionectriaceae</taxon>
        <taxon>Clonostachys</taxon>
    </lineage>
</organism>
<evidence type="ECO:0000313" key="7">
    <source>
        <dbReference type="EMBL" id="VUC34415.1"/>
    </source>
</evidence>
<dbReference type="InterPro" id="IPR036187">
    <property type="entry name" value="DNA_mismatch_repair_MutS_sf"/>
</dbReference>
<keyword evidence="8" id="KW-1185">Reference proteome</keyword>
<sequence>MTSRPTPMNSATGSSPLMPRQRKRRRTSSPPNSVARLGELDANYGSSNNSLPGLPSTSQVLNPQSPLVSFNSSAIARRQGNSPNSIHEDFPANKDGHELELEDGFSEEIIMAIDLKGTDTMGCAYFSTSTTTLYLAEDILQATLDVVGQLVLHARPTTLLVSRRAREDLIGTLEILNSQARIPAEQSYSFNLRVVPSSDFSSSSAREGLASLELDIADSIRTMVSSSDNSQLGASHDETLKESRLIKLLRCGSLINIDSNVSVDCAGAVMVELHRRRSAGHDSQSKYSISSLKMFQLSNYLFISSETLLSLQIVRSELHPNSQIWGQGPNSNNMKESLSICGLFHFLACTSQGRRSLRKIFLRPTLDMGDIIERQRTIEFLLRQENVEIVRKIPPVLRKVKNVRSIMSHLRKGIDLAAVRQSFDNCVWANLRAFTVQVLRLREMIASLRGGNEVEIVRQILQGVEPSILAQVGELVNKTIDFDQSIEQYRPSVKGGIDPELDELKRRYGGMPSFLSKVVQNVSRDIPEWARQYIQSCVFFPQLGFLIMVDFNPQTKSAKYDGEGATDDKWEQLFTADGAVCYKNRYMKVLDEQYGDMYCEIGDREVEIVHNLVNLVLKHEDVLIRTSDLCGDFDALAALAAGAEKYRWTKPRMTTANILEVRGGRHPLQELVVTTFVPNDCRLSYEEVDDASATGSRSALLVTGPNHSGKSVFLKQTAIIVYLAHIRSFVPAESATIGLTDKILTRISTRESATRNESAFAIDLKQVVQATRNATERSLVLVDEFGKGTNSDDGAGLLAAVLSHFLSLGPKSPRLLVATHFHELFECGYLKELRGLCYAHMDVRAHTAGTGEDGQITYLFKLTSGYSNLSFGGKCAALNGVPDAIVSRADAISNLLAHNEDLASACAKLSREEQTRLEEAEVVARRFLQAGLNAGNDATGFHATASLKATLNNILAPL</sequence>
<keyword evidence="4" id="KW-0238">DNA-binding</keyword>
<dbReference type="Proteomes" id="UP000766486">
    <property type="component" value="Unassembled WGS sequence"/>
</dbReference>
<keyword evidence="2" id="KW-0547">Nucleotide-binding</keyword>
<gene>
    <name evidence="7" type="ORF">CLO192961_LOCUS381513</name>
</gene>
<dbReference type="Pfam" id="PF05192">
    <property type="entry name" value="MutS_III"/>
    <property type="match status" value="1"/>
</dbReference>
<dbReference type="SUPFAM" id="SSF48334">
    <property type="entry name" value="DNA repair protein MutS, domain III"/>
    <property type="match status" value="1"/>
</dbReference>
<accession>A0ABY6UW28</accession>
<dbReference type="CDD" id="cd03281">
    <property type="entry name" value="ABC_MSH5_euk"/>
    <property type="match status" value="1"/>
</dbReference>
<evidence type="ECO:0000256" key="1">
    <source>
        <dbReference type="ARBA" id="ARBA00006271"/>
    </source>
</evidence>
<dbReference type="SMART" id="SM00533">
    <property type="entry name" value="MUTSd"/>
    <property type="match status" value="1"/>
</dbReference>
<evidence type="ECO:0000256" key="4">
    <source>
        <dbReference type="ARBA" id="ARBA00023125"/>
    </source>
</evidence>
<dbReference type="SUPFAM" id="SSF52540">
    <property type="entry name" value="P-loop containing nucleoside triphosphate hydrolases"/>
    <property type="match status" value="1"/>
</dbReference>
<evidence type="ECO:0000256" key="2">
    <source>
        <dbReference type="ARBA" id="ARBA00022741"/>
    </source>
</evidence>
<dbReference type="Gene3D" id="1.10.1420.10">
    <property type="match status" value="1"/>
</dbReference>
<feature type="compositionally biased region" description="Polar residues" evidence="5">
    <location>
        <begin position="44"/>
        <end position="65"/>
    </location>
</feature>
<dbReference type="PANTHER" id="PTHR11361:SF20">
    <property type="entry name" value="MUTS PROTEIN HOMOLOG 5"/>
    <property type="match status" value="1"/>
</dbReference>
<dbReference type="InterPro" id="IPR007696">
    <property type="entry name" value="DNA_mismatch_repair_MutS_core"/>
</dbReference>
<dbReference type="SMART" id="SM00534">
    <property type="entry name" value="MUTSac"/>
    <property type="match status" value="1"/>
</dbReference>
<dbReference type="EMBL" id="CABFNS010000883">
    <property type="protein sequence ID" value="VUC34415.1"/>
    <property type="molecule type" value="Genomic_DNA"/>
</dbReference>
<protein>
    <recommendedName>
        <fullName evidence="6">DNA mismatch repair proteins mutS family domain-containing protein</fullName>
    </recommendedName>
</protein>
<reference evidence="7 8" key="1">
    <citation type="submission" date="2019-06" db="EMBL/GenBank/DDBJ databases">
        <authorList>
            <person name="Broberg M."/>
        </authorList>
    </citation>
    <scope>NUCLEOTIDE SEQUENCE [LARGE SCALE GENOMIC DNA]</scope>
</reference>
<dbReference type="Gene3D" id="3.40.50.300">
    <property type="entry name" value="P-loop containing nucleotide triphosphate hydrolases"/>
    <property type="match status" value="1"/>
</dbReference>
<evidence type="ECO:0000313" key="8">
    <source>
        <dbReference type="Proteomes" id="UP000766486"/>
    </source>
</evidence>
<feature type="compositionally biased region" description="Polar residues" evidence="5">
    <location>
        <begin position="1"/>
        <end position="15"/>
    </location>
</feature>
<feature type="region of interest" description="Disordered" evidence="5">
    <location>
        <begin position="1"/>
        <end position="65"/>
    </location>
</feature>